<evidence type="ECO:0000313" key="2">
    <source>
        <dbReference type="EMBL" id="KAF2088988.1"/>
    </source>
</evidence>
<protein>
    <submittedName>
        <fullName evidence="2">Uncharacterized protein</fullName>
    </submittedName>
</protein>
<organism evidence="2 3">
    <name type="scientific">Saccharata proteae CBS 121410</name>
    <dbReference type="NCBI Taxonomy" id="1314787"/>
    <lineage>
        <taxon>Eukaryota</taxon>
        <taxon>Fungi</taxon>
        <taxon>Dikarya</taxon>
        <taxon>Ascomycota</taxon>
        <taxon>Pezizomycotina</taxon>
        <taxon>Dothideomycetes</taxon>
        <taxon>Dothideomycetes incertae sedis</taxon>
        <taxon>Botryosphaeriales</taxon>
        <taxon>Saccharataceae</taxon>
        <taxon>Saccharata</taxon>
    </lineage>
</organism>
<accession>A0A6A5YB88</accession>
<sequence>MGGHKKLGGAAWLQKAKNQRKEQRWAEESRLRCAENIERRPLTATGTVPVSLDLQFRARRFASKSDVPLYSQRLYHETAPGNESEDEQEGAASQSTADNADEPSTKRKREHGDESDAETHKRPRNEAKKAGNDGGVEEIVSPCASEKPRQEGRTSIQGQPRAPIRKALNGQVGLGLTLGFIAWGGVSAPRVRRVKASVYTKKTVPIQKPAQHESPGPAAPSSKKRRLN</sequence>
<reference evidence="2" key="1">
    <citation type="journal article" date="2020" name="Stud. Mycol.">
        <title>101 Dothideomycetes genomes: a test case for predicting lifestyles and emergence of pathogens.</title>
        <authorList>
            <person name="Haridas S."/>
            <person name="Albert R."/>
            <person name="Binder M."/>
            <person name="Bloem J."/>
            <person name="Labutti K."/>
            <person name="Salamov A."/>
            <person name="Andreopoulos B."/>
            <person name="Baker S."/>
            <person name="Barry K."/>
            <person name="Bills G."/>
            <person name="Bluhm B."/>
            <person name="Cannon C."/>
            <person name="Castanera R."/>
            <person name="Culley D."/>
            <person name="Daum C."/>
            <person name="Ezra D."/>
            <person name="Gonzalez J."/>
            <person name="Henrissat B."/>
            <person name="Kuo A."/>
            <person name="Liang C."/>
            <person name="Lipzen A."/>
            <person name="Lutzoni F."/>
            <person name="Magnuson J."/>
            <person name="Mondo S."/>
            <person name="Nolan M."/>
            <person name="Ohm R."/>
            <person name="Pangilinan J."/>
            <person name="Park H.-J."/>
            <person name="Ramirez L."/>
            <person name="Alfaro M."/>
            <person name="Sun H."/>
            <person name="Tritt A."/>
            <person name="Yoshinaga Y."/>
            <person name="Zwiers L.-H."/>
            <person name="Turgeon B."/>
            <person name="Goodwin S."/>
            <person name="Spatafora J."/>
            <person name="Crous P."/>
            <person name="Grigoriev I."/>
        </authorList>
    </citation>
    <scope>NUCLEOTIDE SEQUENCE</scope>
    <source>
        <strain evidence="2">CBS 121410</strain>
    </source>
</reference>
<feature type="region of interest" description="Disordered" evidence="1">
    <location>
        <begin position="1"/>
        <end position="29"/>
    </location>
</feature>
<feature type="region of interest" description="Disordered" evidence="1">
    <location>
        <begin position="203"/>
        <end position="228"/>
    </location>
</feature>
<evidence type="ECO:0000313" key="3">
    <source>
        <dbReference type="Proteomes" id="UP000799776"/>
    </source>
</evidence>
<evidence type="ECO:0000256" key="1">
    <source>
        <dbReference type="SAM" id="MobiDB-lite"/>
    </source>
</evidence>
<dbReference type="EMBL" id="ML978715">
    <property type="protein sequence ID" value="KAF2088988.1"/>
    <property type="molecule type" value="Genomic_DNA"/>
</dbReference>
<feature type="compositionally biased region" description="Basic and acidic residues" evidence="1">
    <location>
        <begin position="19"/>
        <end position="29"/>
    </location>
</feature>
<feature type="compositionally biased region" description="Basic and acidic residues" evidence="1">
    <location>
        <begin position="110"/>
        <end position="131"/>
    </location>
</feature>
<feature type="region of interest" description="Disordered" evidence="1">
    <location>
        <begin position="62"/>
        <end position="164"/>
    </location>
</feature>
<keyword evidence="3" id="KW-1185">Reference proteome</keyword>
<proteinExistence type="predicted"/>
<name>A0A6A5YB88_9PEZI</name>
<gene>
    <name evidence="2" type="ORF">K490DRAFT_55600</name>
</gene>
<dbReference type="AlphaFoldDB" id="A0A6A5YB88"/>
<dbReference type="Proteomes" id="UP000799776">
    <property type="component" value="Unassembled WGS sequence"/>
</dbReference>